<comment type="caution">
    <text evidence="1">The sequence shown here is derived from an EMBL/GenBank/DDBJ whole genome shotgun (WGS) entry which is preliminary data.</text>
</comment>
<evidence type="ECO:0000313" key="1">
    <source>
        <dbReference type="EMBL" id="MBB6104283.1"/>
    </source>
</evidence>
<protein>
    <submittedName>
        <fullName evidence="1">Uncharacterized protein</fullName>
    </submittedName>
</protein>
<organism evidence="1 2">
    <name type="scientific">Paraburkholderia bannensis</name>
    <dbReference type="NCBI Taxonomy" id="765414"/>
    <lineage>
        <taxon>Bacteria</taxon>
        <taxon>Pseudomonadati</taxon>
        <taxon>Pseudomonadota</taxon>
        <taxon>Betaproteobacteria</taxon>
        <taxon>Burkholderiales</taxon>
        <taxon>Burkholderiaceae</taxon>
        <taxon>Paraburkholderia</taxon>
    </lineage>
</organism>
<accession>A0A7W9TZJ4</accession>
<dbReference type="RefSeq" id="WP_409258828.1">
    <property type="nucleotide sequence ID" value="NZ_JACHBW010000012.1"/>
</dbReference>
<keyword evidence="2" id="KW-1185">Reference proteome</keyword>
<gene>
    <name evidence="1" type="ORF">F4827_004142</name>
</gene>
<sequence>MNAAMMSRMKELEAQNARLRKMYIEDKHGRAVLSRCPSTKERSTGQPATSTIDVHSIDNLVPMLRRRAFAAFLFAALFGDCPAASDQSHRPPGPVMMVHFDYYPQDMPRIHALERRLESAIKRAGVGELGETEFHLDGNDGYFYMYGADPDRMYTVVSPILKSSRLMSDAEVTKHYGSHTQTAVLHRDGEHNDSGK</sequence>
<evidence type="ECO:0000313" key="2">
    <source>
        <dbReference type="Proteomes" id="UP000571554"/>
    </source>
</evidence>
<reference evidence="1 2" key="1">
    <citation type="submission" date="2020-08" db="EMBL/GenBank/DDBJ databases">
        <title>Above-ground endophytic microbial communities from plants in different locations in the United States.</title>
        <authorList>
            <person name="Frank C."/>
        </authorList>
    </citation>
    <scope>NUCLEOTIDE SEQUENCE [LARGE SCALE GENOMIC DNA]</scope>
    <source>
        <strain evidence="1 2">WP4_2_2</strain>
    </source>
</reference>
<dbReference type="Proteomes" id="UP000571554">
    <property type="component" value="Unassembled WGS sequence"/>
</dbReference>
<dbReference type="AlphaFoldDB" id="A0A7W9TZJ4"/>
<proteinExistence type="predicted"/>
<dbReference type="EMBL" id="JACHBW010000012">
    <property type="protein sequence ID" value="MBB6104283.1"/>
    <property type="molecule type" value="Genomic_DNA"/>
</dbReference>
<name>A0A7W9TZJ4_9BURK</name>